<dbReference type="PANTHER" id="PTHR30386">
    <property type="entry name" value="MEMBRANE FUSION SUBUNIT OF EMRAB-TOLC MULTIDRUG EFFLUX PUMP"/>
    <property type="match status" value="1"/>
</dbReference>
<sequence length="386" mass="42227">MGALALVAIFIFCLLTVQYARHSDTVGVLEPAGGVVKIFAPQTGVLRSSHVAEGQSVKKGQVLFVFGSDSSGAAGQNVALTLEAGLVKQIAELRGELDTTSKLNLLRASALDQNLAALMKERKILETEISIRSDLVQSSQQTAARFEQLLTSGFASDILVRQKREEVLNHRSNLQSTRKMVANNEAETNRMTLERANAVLNATLAETQIRRSIEKAEAELRLHQFQGQWSIVAPCDGVVSSIILAKNQTAYSGLPLATVLPANNELKAQLYATSRVLGFVKVGQRVVMKLDAYPYQKFGILQGTVTSIAESPTPPSELFAGNRLQASNLTGEALYTIRVALDKTYINAYGKEQKLLAGMQLSARIELDTRYLFEWILAPLYSMRNK</sequence>
<dbReference type="InterPro" id="IPR011053">
    <property type="entry name" value="Single_hybrid_motif"/>
</dbReference>
<keyword evidence="7" id="KW-1185">Reference proteome</keyword>
<dbReference type="Gene3D" id="2.40.30.170">
    <property type="match status" value="1"/>
</dbReference>
<dbReference type="InterPro" id="IPR058982">
    <property type="entry name" value="Beta-barrel_AprE"/>
</dbReference>
<dbReference type="RefSeq" id="WP_277417368.1">
    <property type="nucleotide sequence ID" value="NZ_CP119083.1"/>
</dbReference>
<dbReference type="Gene3D" id="2.40.50.100">
    <property type="match status" value="1"/>
</dbReference>
<evidence type="ECO:0000256" key="2">
    <source>
        <dbReference type="ARBA" id="ARBA00022692"/>
    </source>
</evidence>
<protein>
    <submittedName>
        <fullName evidence="6">HlyD family efflux transporter periplasmic adaptor subunit</fullName>
    </submittedName>
</protein>
<dbReference type="EMBL" id="CP119083">
    <property type="protein sequence ID" value="WEF34696.1"/>
    <property type="molecule type" value="Genomic_DNA"/>
</dbReference>
<dbReference type="PANTHER" id="PTHR30386:SF26">
    <property type="entry name" value="TRANSPORT PROTEIN COMB"/>
    <property type="match status" value="1"/>
</dbReference>
<proteinExistence type="predicted"/>
<comment type="subcellular location">
    <subcellularLocation>
        <location evidence="1">Membrane</location>
        <topology evidence="1">Single-pass membrane protein</topology>
    </subcellularLocation>
</comment>
<evidence type="ECO:0000313" key="7">
    <source>
        <dbReference type="Proteomes" id="UP001216510"/>
    </source>
</evidence>
<gene>
    <name evidence="6" type="ORF">PX653_08030</name>
</gene>
<name>A0ABY8BFK3_9BURK</name>
<dbReference type="SUPFAM" id="SSF51230">
    <property type="entry name" value="Single hybrid motif"/>
    <property type="match status" value="1"/>
</dbReference>
<evidence type="ECO:0000256" key="4">
    <source>
        <dbReference type="ARBA" id="ARBA00023136"/>
    </source>
</evidence>
<feature type="domain" description="AprE-like beta-barrel" evidence="5">
    <location>
        <begin position="275"/>
        <end position="366"/>
    </location>
</feature>
<keyword evidence="2" id="KW-0812">Transmembrane</keyword>
<keyword evidence="4" id="KW-0472">Membrane</keyword>
<organism evidence="6 7">
    <name type="scientific">Pseudoduganella chitinolytica</name>
    <dbReference type="NCBI Taxonomy" id="34070"/>
    <lineage>
        <taxon>Bacteria</taxon>
        <taxon>Pseudomonadati</taxon>
        <taxon>Pseudomonadota</taxon>
        <taxon>Betaproteobacteria</taxon>
        <taxon>Burkholderiales</taxon>
        <taxon>Oxalobacteraceae</taxon>
        <taxon>Telluria group</taxon>
        <taxon>Pseudoduganella</taxon>
    </lineage>
</organism>
<evidence type="ECO:0000259" key="5">
    <source>
        <dbReference type="Pfam" id="PF26002"/>
    </source>
</evidence>
<accession>A0ABY8BFK3</accession>
<reference evidence="6 7" key="1">
    <citation type="submission" date="2023-02" db="EMBL/GenBank/DDBJ databases">
        <title>Gemone sequence of Telluria chitinolytica ACM 3522T.</title>
        <authorList>
            <person name="Frediansyah A."/>
            <person name="Miess H."/>
            <person name="Gross H."/>
        </authorList>
    </citation>
    <scope>NUCLEOTIDE SEQUENCE [LARGE SCALE GENOMIC DNA]</scope>
    <source>
        <strain evidence="6 7">ACM 3522</strain>
    </source>
</reference>
<dbReference type="Pfam" id="PF26002">
    <property type="entry name" value="Beta-barrel_AprE"/>
    <property type="match status" value="1"/>
</dbReference>
<keyword evidence="3" id="KW-1133">Transmembrane helix</keyword>
<dbReference type="InterPro" id="IPR050739">
    <property type="entry name" value="MFP"/>
</dbReference>
<evidence type="ECO:0000256" key="3">
    <source>
        <dbReference type="ARBA" id="ARBA00022989"/>
    </source>
</evidence>
<evidence type="ECO:0000313" key="6">
    <source>
        <dbReference type="EMBL" id="WEF34696.1"/>
    </source>
</evidence>
<evidence type="ECO:0000256" key="1">
    <source>
        <dbReference type="ARBA" id="ARBA00004167"/>
    </source>
</evidence>
<dbReference type="PRINTS" id="PR01490">
    <property type="entry name" value="RTXTOXIND"/>
</dbReference>
<dbReference type="Proteomes" id="UP001216510">
    <property type="component" value="Chromosome"/>
</dbReference>